<reference evidence="2 3" key="1">
    <citation type="submission" date="2018-12" db="EMBL/GenBank/DDBJ databases">
        <authorList>
            <consortium name="Pathogen Informatics"/>
        </authorList>
    </citation>
    <scope>NUCLEOTIDE SEQUENCE [LARGE SCALE GENOMIC DNA]</scope>
    <source>
        <strain evidence="2 3">NCTC8529</strain>
    </source>
</reference>
<dbReference type="Proteomes" id="UP000268529">
    <property type="component" value="Chromosome"/>
</dbReference>
<dbReference type="AlphaFoldDB" id="A0AAX3FNQ5"/>
<feature type="transmembrane region" description="Helical" evidence="1">
    <location>
        <begin position="65"/>
        <end position="86"/>
    </location>
</feature>
<feature type="transmembrane region" description="Helical" evidence="1">
    <location>
        <begin position="92"/>
        <end position="110"/>
    </location>
</feature>
<accession>A0AAX3FNQ5</accession>
<dbReference type="EMBL" id="LR134310">
    <property type="protein sequence ID" value="VEE92148.1"/>
    <property type="molecule type" value="Genomic_DNA"/>
</dbReference>
<protein>
    <recommendedName>
        <fullName evidence="4">Integral membrane protein</fullName>
    </recommendedName>
</protein>
<proteinExistence type="predicted"/>
<feature type="transmembrane region" description="Helical" evidence="1">
    <location>
        <begin position="28"/>
        <end position="53"/>
    </location>
</feature>
<organism evidence="2 3">
    <name type="scientific">Actinobacillus equuli</name>
    <dbReference type="NCBI Taxonomy" id="718"/>
    <lineage>
        <taxon>Bacteria</taxon>
        <taxon>Pseudomonadati</taxon>
        <taxon>Pseudomonadota</taxon>
        <taxon>Gammaproteobacteria</taxon>
        <taxon>Pasteurellales</taxon>
        <taxon>Pasteurellaceae</taxon>
        <taxon>Actinobacillus</taxon>
    </lineage>
</organism>
<evidence type="ECO:0000313" key="3">
    <source>
        <dbReference type="Proteomes" id="UP000268529"/>
    </source>
</evidence>
<evidence type="ECO:0008006" key="4">
    <source>
        <dbReference type="Google" id="ProtNLM"/>
    </source>
</evidence>
<keyword evidence="1" id="KW-0472">Membrane</keyword>
<sequence length="124" mass="13893">MMGTAVLLIVNHLSSLYGSFTIPILQDNIFYTLSDVLFNISNAFFLLLGSIALLKKKYWGKILLLAYLIPMALKNGVGVIAGIHHLGMTPELIIHFSVFALFSFVIFLLFRPSVNNYLNELQKS</sequence>
<evidence type="ECO:0000313" key="2">
    <source>
        <dbReference type="EMBL" id="VEE92148.1"/>
    </source>
</evidence>
<gene>
    <name evidence="2" type="ORF">NCTC8529_01700</name>
</gene>
<keyword evidence="1" id="KW-1133">Transmembrane helix</keyword>
<name>A0AAX3FNQ5_ACTEU</name>
<evidence type="ECO:0000256" key="1">
    <source>
        <dbReference type="SAM" id="Phobius"/>
    </source>
</evidence>
<keyword evidence="1" id="KW-0812">Transmembrane</keyword>